<accession>A0A151GMZ0</accession>
<dbReference type="AlphaFoldDB" id="A0A151GMZ0"/>
<proteinExistence type="predicted"/>
<name>A0A151GMZ0_DRECN</name>
<evidence type="ECO:0000313" key="2">
    <source>
        <dbReference type="EMBL" id="KYK58473.1"/>
    </source>
</evidence>
<evidence type="ECO:0000313" key="3">
    <source>
        <dbReference type="Proteomes" id="UP000076580"/>
    </source>
</evidence>
<dbReference type="GeneID" id="63718132"/>
<dbReference type="InParanoid" id="A0A151GMZ0"/>
<comment type="caution">
    <text evidence="2">The sequence shown here is derived from an EMBL/GenBank/DDBJ whole genome shotgun (WGS) entry which is preliminary data.</text>
</comment>
<gene>
    <name evidence="2" type="ORF">DCS_05489</name>
</gene>
<organism evidence="2 3">
    <name type="scientific">Drechmeria coniospora</name>
    <name type="common">Nematophagous fungus</name>
    <name type="synonym">Meria coniospora</name>
    <dbReference type="NCBI Taxonomy" id="98403"/>
    <lineage>
        <taxon>Eukaryota</taxon>
        <taxon>Fungi</taxon>
        <taxon>Dikarya</taxon>
        <taxon>Ascomycota</taxon>
        <taxon>Pezizomycotina</taxon>
        <taxon>Sordariomycetes</taxon>
        <taxon>Hypocreomycetidae</taxon>
        <taxon>Hypocreales</taxon>
        <taxon>Ophiocordycipitaceae</taxon>
        <taxon>Drechmeria</taxon>
    </lineage>
</organism>
<dbReference type="RefSeq" id="XP_040657825.1">
    <property type="nucleotide sequence ID" value="XM_040802792.1"/>
</dbReference>
<keyword evidence="3" id="KW-1185">Reference proteome</keyword>
<dbReference type="EMBL" id="LAYC01000002">
    <property type="protein sequence ID" value="KYK58473.1"/>
    <property type="molecule type" value="Genomic_DNA"/>
</dbReference>
<feature type="region of interest" description="Disordered" evidence="1">
    <location>
        <begin position="41"/>
        <end position="75"/>
    </location>
</feature>
<protein>
    <submittedName>
        <fullName evidence="2">Uncharacterized protein</fullName>
    </submittedName>
</protein>
<sequence length="108" mass="11854">MRPGDNEVDEFVFIGCDKVRCRIVTGEFKRRPGGFPYASRQDYARARAGPRRPLRKKGEGTAAGAHNVGRAVTSDGSATTHIGEFMADGSSRRILGVEEEKLYYGFGN</sequence>
<evidence type="ECO:0000256" key="1">
    <source>
        <dbReference type="SAM" id="MobiDB-lite"/>
    </source>
</evidence>
<reference evidence="2 3" key="1">
    <citation type="journal article" date="2016" name="Sci. Rep.">
        <title>Insights into Adaptations to a Near-Obligate Nematode Endoparasitic Lifestyle from the Finished Genome of Drechmeria coniospora.</title>
        <authorList>
            <person name="Zhang L."/>
            <person name="Zhou Z."/>
            <person name="Guo Q."/>
            <person name="Fokkens L."/>
            <person name="Miskei M."/>
            <person name="Pocsi I."/>
            <person name="Zhang W."/>
            <person name="Chen M."/>
            <person name="Wang L."/>
            <person name="Sun Y."/>
            <person name="Donzelli B.G."/>
            <person name="Gibson D.M."/>
            <person name="Nelson D.R."/>
            <person name="Luo J.G."/>
            <person name="Rep M."/>
            <person name="Liu H."/>
            <person name="Yang S."/>
            <person name="Wang J."/>
            <person name="Krasnoff S.B."/>
            <person name="Xu Y."/>
            <person name="Molnar I."/>
            <person name="Lin M."/>
        </authorList>
    </citation>
    <scope>NUCLEOTIDE SEQUENCE [LARGE SCALE GENOMIC DNA]</scope>
    <source>
        <strain evidence="2 3">ARSEF 6962</strain>
    </source>
</reference>
<dbReference type="Proteomes" id="UP000076580">
    <property type="component" value="Chromosome 02"/>
</dbReference>